<evidence type="ECO:0000313" key="3">
    <source>
        <dbReference type="EMBL" id="MFC6715033.1"/>
    </source>
</evidence>
<evidence type="ECO:0000313" key="4">
    <source>
        <dbReference type="Proteomes" id="UP001596356"/>
    </source>
</evidence>
<dbReference type="EMBL" id="JBHSWJ010000002">
    <property type="protein sequence ID" value="MFC6715033.1"/>
    <property type="molecule type" value="Genomic_DNA"/>
</dbReference>
<dbReference type="Proteomes" id="UP001596356">
    <property type="component" value="Unassembled WGS sequence"/>
</dbReference>
<evidence type="ECO:0000259" key="2">
    <source>
        <dbReference type="Pfam" id="PF03703"/>
    </source>
</evidence>
<evidence type="ECO:0000256" key="1">
    <source>
        <dbReference type="SAM" id="Phobius"/>
    </source>
</evidence>
<comment type="caution">
    <text evidence="3">The sequence shown here is derived from an EMBL/GenBank/DDBJ whole genome shotgun (WGS) entry which is preliminary data.</text>
</comment>
<dbReference type="Pfam" id="PF03703">
    <property type="entry name" value="bPH_2"/>
    <property type="match status" value="1"/>
</dbReference>
<dbReference type="InterPro" id="IPR005182">
    <property type="entry name" value="YdbS-like_PH"/>
</dbReference>
<proteinExistence type="predicted"/>
<dbReference type="RefSeq" id="WP_377823842.1">
    <property type="nucleotide sequence ID" value="NZ_JBHSWJ010000002.1"/>
</dbReference>
<keyword evidence="4" id="KW-1185">Reference proteome</keyword>
<name>A0ABW2AVN9_9MICO</name>
<keyword evidence="1" id="KW-0472">Membrane</keyword>
<reference evidence="4" key="1">
    <citation type="journal article" date="2019" name="Int. J. Syst. Evol. Microbiol.">
        <title>The Global Catalogue of Microorganisms (GCM) 10K type strain sequencing project: providing services to taxonomists for standard genome sequencing and annotation.</title>
        <authorList>
            <consortium name="The Broad Institute Genomics Platform"/>
            <consortium name="The Broad Institute Genome Sequencing Center for Infectious Disease"/>
            <person name="Wu L."/>
            <person name="Ma J."/>
        </authorList>
    </citation>
    <scope>NUCLEOTIDE SEQUENCE [LARGE SCALE GENOMIC DNA]</scope>
    <source>
        <strain evidence="4">NBRC 106593</strain>
    </source>
</reference>
<feature type="transmembrane region" description="Helical" evidence="1">
    <location>
        <begin position="46"/>
        <end position="64"/>
    </location>
</feature>
<sequence>MQLPQPERRVASRAPAYWRLRGALVCLVGLAVAGVVQFTVHPPTSVAVLMWLVVAGVAVAEVLVMPRWRYAVHRWDINDEAVSTQIGWWVSELRVAPISRVQTVDTERGPLMRLFGLSTVTVTTASAKGALHIPALEHAVATQLVSDLTAISAADHRDAT</sequence>
<protein>
    <submittedName>
        <fullName evidence="3">PH domain-containing protein</fullName>
    </submittedName>
</protein>
<gene>
    <name evidence="3" type="ORF">ACFQBT_14970</name>
</gene>
<feature type="domain" description="YdbS-like PH" evidence="2">
    <location>
        <begin position="71"/>
        <end position="142"/>
    </location>
</feature>
<dbReference type="PANTHER" id="PTHR34473:SF3">
    <property type="entry name" value="TRANSMEMBRANE PROTEIN-RELATED"/>
    <property type="match status" value="1"/>
</dbReference>
<dbReference type="PANTHER" id="PTHR34473">
    <property type="entry name" value="UPF0699 TRANSMEMBRANE PROTEIN YDBS"/>
    <property type="match status" value="1"/>
</dbReference>
<organism evidence="3 4">
    <name type="scientific">Branchiibius cervicis</name>
    <dbReference type="NCBI Taxonomy" id="908252"/>
    <lineage>
        <taxon>Bacteria</taxon>
        <taxon>Bacillati</taxon>
        <taxon>Actinomycetota</taxon>
        <taxon>Actinomycetes</taxon>
        <taxon>Micrococcales</taxon>
        <taxon>Dermacoccaceae</taxon>
        <taxon>Branchiibius</taxon>
    </lineage>
</organism>
<accession>A0ABW2AVN9</accession>
<keyword evidence="1" id="KW-1133">Transmembrane helix</keyword>
<feature type="transmembrane region" description="Helical" evidence="1">
    <location>
        <begin position="20"/>
        <end position="40"/>
    </location>
</feature>
<keyword evidence="1" id="KW-0812">Transmembrane</keyword>